<feature type="compositionally biased region" description="Low complexity" evidence="4">
    <location>
        <begin position="380"/>
        <end position="420"/>
    </location>
</feature>
<comment type="subcellular location">
    <subcellularLocation>
        <location evidence="1">Nucleus</location>
    </subcellularLocation>
</comment>
<sequence>MEGDTAGAEGLVTRPRRSQGPTRDVVVLMFVRWALSILETRTSGRSGVELESKWRVEGTGGERRLEGWDILLALGASVGICMRGDWESFSVESWPPGGVGNIPYDATEEQLVQICEEVGPVVSFRLVVDRDTGKPKGYGFCEFRDEETALSARRNLQGYEINGRQLRVDFAENEKGGGGVDRSRDQGRGGPGFQQAASNVDVLKHGSVGAPQPFVSAGAPGTSEQPIGRAAASQAALMMAGALGGAQQLPNMMVPAQGPLQTMSAPPALVPGNGGTVAGTDALTNHLAGMSKHQLYEIMSQMKIMIQQNQQQARQILVANPQLTKALFQAQIMLGMVRPQQVVATQQPQTQPAPPQQPASLMQQQQPRPPQPHIPPPAQIQPQAPNKSTFQPPLPQQPQLQQTQTQVQQPQAQPQSHLPQGFQQQGGMVQTSMGMTFQPGQPPPPSQPPPQQLYQMGSNMMGTTMQRMSSSSGGVPVGQGNGGIAGGTGTMGPSGTGQMNRGPGLGAMDNRNVQLNQVPPTSVTSSGVSGVLAQAPMPVAQAGPMASGHPMPSGNSGGVVGMGGSLPSNLAPPQMMGDPNARGYSGMGAMNTGMNAGLNTAVNSGMTPSMNSSMNPGMNTTMNTTMNTNLNSGMNPPMNTGMSQSLSTGVNQGMNALINPGMNANMNSGLSALNPGMGSSLNQGMNSGLNLSQSGGFVGTTDGTAVTSTAMQPQSYSQVQLQAPPAPQQPQIQVPLELEQQKALLQQVMNLTTEQIMSLPPEQRQQVLQLQQALR</sequence>
<dbReference type="CDD" id="cd12398">
    <property type="entry name" value="RRM_CSTF2_RNA15_like"/>
    <property type="match status" value="1"/>
</dbReference>
<feature type="region of interest" description="Disordered" evidence="4">
    <location>
        <begin position="343"/>
        <end position="455"/>
    </location>
</feature>
<feature type="compositionally biased region" description="Basic and acidic residues" evidence="4">
    <location>
        <begin position="172"/>
        <end position="187"/>
    </location>
</feature>
<evidence type="ECO:0000256" key="3">
    <source>
        <dbReference type="PROSITE-ProRule" id="PRU00176"/>
    </source>
</evidence>
<feature type="compositionally biased region" description="Pro residues" evidence="4">
    <location>
        <begin position="440"/>
        <end position="451"/>
    </location>
</feature>
<evidence type="ECO:0000256" key="1">
    <source>
        <dbReference type="ARBA" id="ARBA00004123"/>
    </source>
</evidence>
<dbReference type="Pfam" id="PF14304">
    <property type="entry name" value="CSTF_C"/>
    <property type="match status" value="1"/>
</dbReference>
<dbReference type="InterPro" id="IPR025742">
    <property type="entry name" value="CSTF2_hinge"/>
</dbReference>
<dbReference type="Pfam" id="PF14327">
    <property type="entry name" value="CSTF2_hinge"/>
    <property type="match status" value="1"/>
</dbReference>
<evidence type="ECO:0000256" key="2">
    <source>
        <dbReference type="ARBA" id="ARBA00023242"/>
    </source>
</evidence>
<dbReference type="Pfam" id="PF00076">
    <property type="entry name" value="RRM_1"/>
    <property type="match status" value="1"/>
</dbReference>
<feature type="domain" description="RRM" evidence="5">
    <location>
        <begin position="99"/>
        <end position="173"/>
    </location>
</feature>
<evidence type="ECO:0000259" key="5">
    <source>
        <dbReference type="PROSITE" id="PS50102"/>
    </source>
</evidence>
<organism evidence="6 7">
    <name type="scientific">Marchantia polymorpha subsp. ruderalis</name>
    <dbReference type="NCBI Taxonomy" id="1480154"/>
    <lineage>
        <taxon>Eukaryota</taxon>
        <taxon>Viridiplantae</taxon>
        <taxon>Streptophyta</taxon>
        <taxon>Embryophyta</taxon>
        <taxon>Marchantiophyta</taxon>
        <taxon>Marchantiopsida</taxon>
        <taxon>Marchantiidae</taxon>
        <taxon>Marchantiales</taxon>
        <taxon>Marchantiaceae</taxon>
        <taxon>Marchantia</taxon>
    </lineage>
</organism>
<dbReference type="InterPro" id="IPR012677">
    <property type="entry name" value="Nucleotide-bd_a/b_plait_sf"/>
</dbReference>
<dbReference type="InterPro" id="IPR038192">
    <property type="entry name" value="CSTF_C_sf"/>
</dbReference>
<keyword evidence="7" id="KW-1185">Reference proteome</keyword>
<keyword evidence="2" id="KW-0539">Nucleus</keyword>
<keyword evidence="3" id="KW-0694">RNA-binding</keyword>
<comment type="caution">
    <text evidence="6">The sequence shown here is derived from an EMBL/GenBank/DDBJ whole genome shotgun (WGS) entry which is preliminary data.</text>
</comment>
<dbReference type="PANTHER" id="PTHR45735:SF2">
    <property type="entry name" value="CLEAVAGE STIMULATION FACTOR SUBUNIT 2"/>
    <property type="match status" value="1"/>
</dbReference>
<evidence type="ECO:0000313" key="7">
    <source>
        <dbReference type="Proteomes" id="UP000077202"/>
    </source>
</evidence>
<dbReference type="Gene3D" id="1.25.40.630">
    <property type="match status" value="1"/>
</dbReference>
<dbReference type="InterPro" id="IPR000504">
    <property type="entry name" value="RRM_dom"/>
</dbReference>
<feature type="compositionally biased region" description="Pro residues" evidence="4">
    <location>
        <begin position="367"/>
        <end position="379"/>
    </location>
</feature>
<reference evidence="6" key="1">
    <citation type="submission" date="2016-03" db="EMBL/GenBank/DDBJ databases">
        <title>Mechanisms controlling the formation of the plant cell surface in tip-growing cells are functionally conserved among land plants.</title>
        <authorList>
            <person name="Honkanen S."/>
            <person name="Jones V.A."/>
            <person name="Morieri G."/>
            <person name="Champion C."/>
            <person name="Hetherington A.J."/>
            <person name="Kelly S."/>
            <person name="Saint-Marcoux D."/>
            <person name="Proust H."/>
            <person name="Prescott H."/>
            <person name="Dolan L."/>
        </authorList>
    </citation>
    <scope>NUCLEOTIDE SEQUENCE [LARGE SCALE GENOMIC DNA]</scope>
    <source>
        <tissue evidence="6">Whole gametophyte</tissue>
    </source>
</reference>
<dbReference type="InterPro" id="IPR035979">
    <property type="entry name" value="RBD_domain_sf"/>
</dbReference>
<name>A0A176WME8_MARPO</name>
<dbReference type="SMART" id="SM00360">
    <property type="entry name" value="RRM"/>
    <property type="match status" value="1"/>
</dbReference>
<dbReference type="EMBL" id="LVLJ01000435">
    <property type="protein sequence ID" value="OAE34239.1"/>
    <property type="molecule type" value="Genomic_DNA"/>
</dbReference>
<protein>
    <recommendedName>
        <fullName evidence="5">RRM domain-containing protein</fullName>
    </recommendedName>
</protein>
<feature type="compositionally biased region" description="Polar residues" evidence="4">
    <location>
        <begin position="421"/>
        <end position="435"/>
    </location>
</feature>
<dbReference type="SUPFAM" id="SSF54928">
    <property type="entry name" value="RNA-binding domain, RBD"/>
    <property type="match status" value="1"/>
</dbReference>
<proteinExistence type="predicted"/>
<accession>A0A176WME8</accession>
<gene>
    <name evidence="6" type="ORF">AXG93_4605s1000</name>
</gene>
<dbReference type="Proteomes" id="UP000077202">
    <property type="component" value="Unassembled WGS sequence"/>
</dbReference>
<feature type="region of interest" description="Disordered" evidence="4">
    <location>
        <begin position="172"/>
        <end position="195"/>
    </location>
</feature>
<evidence type="ECO:0000313" key="6">
    <source>
        <dbReference type="EMBL" id="OAE34239.1"/>
    </source>
</evidence>
<dbReference type="GO" id="GO:0031124">
    <property type="term" value="P:mRNA 3'-end processing"/>
    <property type="evidence" value="ECO:0007669"/>
    <property type="project" value="InterPro"/>
</dbReference>
<dbReference type="PANTHER" id="PTHR45735">
    <property type="entry name" value="CLEAVAGE STIMULATION FACTOR SUBUNIT 2"/>
    <property type="match status" value="1"/>
</dbReference>
<dbReference type="GO" id="GO:0005847">
    <property type="term" value="C:mRNA cleavage and polyadenylation specificity factor complex"/>
    <property type="evidence" value="ECO:0007669"/>
    <property type="project" value="TreeGrafter"/>
</dbReference>
<dbReference type="AlphaFoldDB" id="A0A176WME8"/>
<dbReference type="Gene3D" id="3.30.70.330">
    <property type="match status" value="1"/>
</dbReference>
<dbReference type="GO" id="GO:0003729">
    <property type="term" value="F:mRNA binding"/>
    <property type="evidence" value="ECO:0007669"/>
    <property type="project" value="TreeGrafter"/>
</dbReference>
<evidence type="ECO:0000256" key="4">
    <source>
        <dbReference type="SAM" id="MobiDB-lite"/>
    </source>
</evidence>
<dbReference type="InterPro" id="IPR026896">
    <property type="entry name" value="CSTF_C"/>
</dbReference>
<dbReference type="Gene3D" id="1.10.20.70">
    <property type="entry name" value="Transcription termination and cleavage factor, C-terminal domain"/>
    <property type="match status" value="1"/>
</dbReference>
<dbReference type="PROSITE" id="PS50102">
    <property type="entry name" value="RRM"/>
    <property type="match status" value="1"/>
</dbReference>